<evidence type="ECO:0000256" key="3">
    <source>
        <dbReference type="ARBA" id="ARBA00012417"/>
    </source>
</evidence>
<evidence type="ECO:0000313" key="7">
    <source>
        <dbReference type="EMBL" id="GAA0389150.1"/>
    </source>
</evidence>
<evidence type="ECO:0000256" key="1">
    <source>
        <dbReference type="ARBA" id="ARBA00010945"/>
    </source>
</evidence>
<dbReference type="InterPro" id="IPR043502">
    <property type="entry name" value="DNA/RNA_pol_sf"/>
</dbReference>
<reference evidence="7 8" key="1">
    <citation type="journal article" date="2019" name="Int. J. Syst. Evol. Microbiol.">
        <title>The Global Catalogue of Microorganisms (GCM) 10K type strain sequencing project: providing services to taxonomists for standard genome sequencing and annotation.</title>
        <authorList>
            <consortium name="The Broad Institute Genomics Platform"/>
            <consortium name="The Broad Institute Genome Sequencing Center for Infectious Disease"/>
            <person name="Wu L."/>
            <person name="Ma J."/>
        </authorList>
    </citation>
    <scope>NUCLEOTIDE SEQUENCE [LARGE SCALE GENOMIC DNA]</scope>
    <source>
        <strain evidence="7 8">JCM 13476</strain>
    </source>
</reference>
<dbReference type="Gene3D" id="1.10.150.20">
    <property type="entry name" value="5' to 3' exonuclease, C-terminal subdomain"/>
    <property type="match status" value="1"/>
</dbReference>
<dbReference type="RefSeq" id="WP_167176384.1">
    <property type="nucleotide sequence ID" value="NZ_BAAAEJ010000007.1"/>
</dbReference>
<organism evidence="7 8">
    <name type="scientific">Brevundimonas terrae</name>
    <dbReference type="NCBI Taxonomy" id="363631"/>
    <lineage>
        <taxon>Bacteria</taxon>
        <taxon>Pseudomonadati</taxon>
        <taxon>Pseudomonadota</taxon>
        <taxon>Alphaproteobacteria</taxon>
        <taxon>Caulobacterales</taxon>
        <taxon>Caulobacteraceae</taxon>
        <taxon>Brevundimonas</taxon>
    </lineage>
</organism>
<dbReference type="EC" id="2.7.7.7" evidence="3"/>
<dbReference type="SUPFAM" id="SSF56672">
    <property type="entry name" value="DNA/RNA polymerases"/>
    <property type="match status" value="1"/>
</dbReference>
<dbReference type="InterPro" id="IPR001126">
    <property type="entry name" value="UmuC"/>
</dbReference>
<evidence type="ECO:0000259" key="6">
    <source>
        <dbReference type="PROSITE" id="PS50173"/>
    </source>
</evidence>
<dbReference type="Pfam" id="PF00817">
    <property type="entry name" value="IMS"/>
    <property type="match status" value="1"/>
</dbReference>
<comment type="function">
    <text evidence="4">Poorly processive, error-prone DNA polymerase involved in untargeted mutagenesis. Copies undamaged DNA at stalled replication forks, which arise in vivo from mismatched or misaligned primer ends. These misaligned primers can be extended by PolIV. Exhibits no 3'-5' exonuclease (proofreading) activity. May be involved in translesional synthesis, in conjunction with the beta clamp from PolIII.</text>
</comment>
<proteinExistence type="inferred from homology"/>
<dbReference type="PANTHER" id="PTHR11076">
    <property type="entry name" value="DNA REPAIR POLYMERASE UMUC / TRANSFERASE FAMILY MEMBER"/>
    <property type="match status" value="1"/>
</dbReference>
<evidence type="ECO:0000313" key="8">
    <source>
        <dbReference type="Proteomes" id="UP001500791"/>
    </source>
</evidence>
<protein>
    <recommendedName>
        <fullName evidence="3">DNA-directed DNA polymerase</fullName>
        <ecNumber evidence="3">2.7.7.7</ecNumber>
    </recommendedName>
</protein>
<dbReference type="PROSITE" id="PS50173">
    <property type="entry name" value="UMUC"/>
    <property type="match status" value="1"/>
</dbReference>
<dbReference type="EMBL" id="BAAAEJ010000007">
    <property type="protein sequence ID" value="GAA0389150.1"/>
    <property type="molecule type" value="Genomic_DNA"/>
</dbReference>
<evidence type="ECO:0000256" key="2">
    <source>
        <dbReference type="ARBA" id="ARBA00011245"/>
    </source>
</evidence>
<dbReference type="Pfam" id="PF11799">
    <property type="entry name" value="IMS_C"/>
    <property type="match status" value="1"/>
</dbReference>
<keyword evidence="8" id="KW-1185">Reference proteome</keyword>
<comment type="catalytic activity">
    <reaction evidence="5">
        <text>DNA(n) + a 2'-deoxyribonucleoside 5'-triphosphate = DNA(n+1) + diphosphate</text>
        <dbReference type="Rhea" id="RHEA:22508"/>
        <dbReference type="Rhea" id="RHEA-COMP:17339"/>
        <dbReference type="Rhea" id="RHEA-COMP:17340"/>
        <dbReference type="ChEBI" id="CHEBI:33019"/>
        <dbReference type="ChEBI" id="CHEBI:61560"/>
        <dbReference type="ChEBI" id="CHEBI:173112"/>
        <dbReference type="EC" id="2.7.7.7"/>
    </reaction>
</comment>
<dbReference type="Proteomes" id="UP001500791">
    <property type="component" value="Unassembled WGS sequence"/>
</dbReference>
<dbReference type="Gene3D" id="3.40.1170.60">
    <property type="match status" value="1"/>
</dbReference>
<gene>
    <name evidence="7" type="primary">dinB</name>
    <name evidence="7" type="ORF">GCM10009093_14740</name>
</gene>
<name>A0ABN0YAM4_9CAUL</name>
<comment type="subunit">
    <text evidence="2">Monomer.</text>
</comment>
<dbReference type="CDD" id="cd00424">
    <property type="entry name" value="PolY"/>
    <property type="match status" value="1"/>
</dbReference>
<feature type="domain" description="UmuC" evidence="6">
    <location>
        <begin position="15"/>
        <end position="198"/>
    </location>
</feature>
<dbReference type="PANTHER" id="PTHR11076:SF34">
    <property type="entry name" value="PROTEIN UMUC"/>
    <property type="match status" value="1"/>
</dbReference>
<comment type="caution">
    <text evidence="7">The sequence shown here is derived from an EMBL/GenBank/DDBJ whole genome shotgun (WGS) entry which is preliminary data.</text>
</comment>
<dbReference type="InterPro" id="IPR017961">
    <property type="entry name" value="DNA_pol_Y-fam_little_finger"/>
</dbReference>
<comment type="similarity">
    <text evidence="1">Belongs to the DNA polymerase type-Y family.</text>
</comment>
<evidence type="ECO:0000256" key="5">
    <source>
        <dbReference type="ARBA" id="ARBA00049244"/>
    </source>
</evidence>
<sequence length="433" mass="47717">MEPPLPHPDPAQLRWLFIDLNAFFASAEQQMNPDWRGKPVIVRPAPSEYSGAIAASYESRPYGIRTGTRVSEARKLCPDLIVAEARPDVYVKLHKQIMAEINLHIPVFKVGSIDECSCELQGPERIEANAVALARRIQDGIKKNVGECLRSSVGLAPSRFLAKTACGMKKPDGLTILRLHELPAPLLDLPVSDFPGIGRRMQQRLAAAGIHDTQGLWAMSPKQARAVWNSVEGERIWRGLHGLHTELPPEQAPASIGHSHVLAAEMRTPEKTRAVARRLLVKCGARLRRMGVTGGVLGLHIEMEGADRYERRRGERVAVQCHLDPTQDTFALLAALDGLWRQAAPVLKRGRPNTVGVNILNLKPRAAFEADLFSDGPDMNGNAPSLRLSQAMDELNKRFGKDTISIGPNAGLPAYIGAKIAFNRIPDEEDFWE</sequence>
<dbReference type="InterPro" id="IPR050116">
    <property type="entry name" value="DNA_polymerase-Y"/>
</dbReference>
<dbReference type="Gene3D" id="3.30.70.270">
    <property type="match status" value="1"/>
</dbReference>
<evidence type="ECO:0000256" key="4">
    <source>
        <dbReference type="ARBA" id="ARBA00025589"/>
    </source>
</evidence>
<accession>A0ABN0YAM4</accession>
<dbReference type="InterPro" id="IPR043128">
    <property type="entry name" value="Rev_trsase/Diguanyl_cyclase"/>
</dbReference>